<accession>A0ABV7M464</accession>
<dbReference type="SUPFAM" id="SSF54373">
    <property type="entry name" value="FAD-linked reductases, C-terminal domain"/>
    <property type="match status" value="1"/>
</dbReference>
<dbReference type="Proteomes" id="UP001595640">
    <property type="component" value="Unassembled WGS sequence"/>
</dbReference>
<dbReference type="Gene3D" id="3.30.9.10">
    <property type="entry name" value="D-Amino Acid Oxidase, subunit A, domain 2"/>
    <property type="match status" value="1"/>
</dbReference>
<comment type="caution">
    <text evidence="4">The sequence shown here is derived from an EMBL/GenBank/DDBJ whole genome shotgun (WGS) entry which is preliminary data.</text>
</comment>
<dbReference type="Pfam" id="PF01266">
    <property type="entry name" value="DAO"/>
    <property type="match status" value="1"/>
</dbReference>
<sequence length="434" mass="47278">MRIAVIGAGVVGVTTAFSLARRGHDVIVIERHAASAEETSRGNAGQRSYGYVYPWASPAMLKKALPWLVKADGPLKMSLPPSPWTLQFLLATWRLAKTPGLFEANKRAMLRLGAYSRQCFLDLEESLSLDFDGDHAGLIDLASDAATADGLKASTGLLDELGIDAQWLSPAQVYDYEPGLQGDAPLFGALRMAHDGTGDCQQFTRALVEQCRVRGVEFRWHTEVTSAVSDSGRVRHVTIRPATQAVAQIKGASDEQEETLEADAFVLCAGCESRTLGERLGLRLPIYPVKGYSLTAPIVDAAKAPRSTVIDDRYKVVATRLGNRLRATGFVELAEFDRNIPLSRLTTIRKAIESRFPGVADLEQAKSWTGFRPMMPDGPPAIGRARQQNLFINTGHGTFGWTLSAASAELTGQLIDGERPAVDLAAFRPLRFER</sequence>
<reference evidence="5" key="1">
    <citation type="journal article" date="2019" name="Int. J. Syst. Evol. Microbiol.">
        <title>The Global Catalogue of Microorganisms (GCM) 10K type strain sequencing project: providing services to taxonomists for standard genome sequencing and annotation.</title>
        <authorList>
            <consortium name="The Broad Institute Genomics Platform"/>
            <consortium name="The Broad Institute Genome Sequencing Center for Infectious Disease"/>
            <person name="Wu L."/>
            <person name="Ma J."/>
        </authorList>
    </citation>
    <scope>NUCLEOTIDE SEQUENCE [LARGE SCALE GENOMIC DNA]</scope>
    <source>
        <strain evidence="5">KCTC 12847</strain>
    </source>
</reference>
<evidence type="ECO:0000256" key="2">
    <source>
        <dbReference type="ARBA" id="ARBA00023002"/>
    </source>
</evidence>
<dbReference type="EMBL" id="JBHRUH010000031">
    <property type="protein sequence ID" value="MFC3293701.1"/>
    <property type="molecule type" value="Genomic_DNA"/>
</dbReference>
<organism evidence="4 5">
    <name type="scientific">Modicisalibacter luteus</name>
    <dbReference type="NCBI Taxonomy" id="453962"/>
    <lineage>
        <taxon>Bacteria</taxon>
        <taxon>Pseudomonadati</taxon>
        <taxon>Pseudomonadota</taxon>
        <taxon>Gammaproteobacteria</taxon>
        <taxon>Oceanospirillales</taxon>
        <taxon>Halomonadaceae</taxon>
        <taxon>Modicisalibacter</taxon>
    </lineage>
</organism>
<feature type="domain" description="FAD dependent oxidoreductase" evidence="3">
    <location>
        <begin position="2"/>
        <end position="413"/>
    </location>
</feature>
<keyword evidence="2 4" id="KW-0560">Oxidoreductase</keyword>
<dbReference type="InterPro" id="IPR036188">
    <property type="entry name" value="FAD/NAD-bd_sf"/>
</dbReference>
<protein>
    <submittedName>
        <fullName evidence="4">D-amino acid dehydrogenase</fullName>
        <ecNumber evidence="4">1.4.99.-</ecNumber>
    </submittedName>
</protein>
<proteinExistence type="inferred from homology"/>
<keyword evidence="5" id="KW-1185">Reference proteome</keyword>
<name>A0ABV7M464_9GAMM</name>
<dbReference type="RefSeq" id="WP_019018767.1">
    <property type="nucleotide sequence ID" value="NZ_BMXD01000001.1"/>
</dbReference>
<dbReference type="Gene3D" id="3.50.50.60">
    <property type="entry name" value="FAD/NAD(P)-binding domain"/>
    <property type="match status" value="2"/>
</dbReference>
<dbReference type="NCBIfam" id="NF001933">
    <property type="entry name" value="PRK00711.1"/>
    <property type="match status" value="1"/>
</dbReference>
<evidence type="ECO:0000313" key="5">
    <source>
        <dbReference type="Proteomes" id="UP001595640"/>
    </source>
</evidence>
<dbReference type="PANTHER" id="PTHR13847:SF280">
    <property type="entry name" value="D-AMINO ACID DEHYDROGENASE"/>
    <property type="match status" value="1"/>
</dbReference>
<dbReference type="GO" id="GO:0016491">
    <property type="term" value="F:oxidoreductase activity"/>
    <property type="evidence" value="ECO:0007669"/>
    <property type="project" value="UniProtKB-KW"/>
</dbReference>
<evidence type="ECO:0000259" key="3">
    <source>
        <dbReference type="Pfam" id="PF01266"/>
    </source>
</evidence>
<comment type="similarity">
    <text evidence="1">Belongs to the DadA oxidoreductase family.</text>
</comment>
<dbReference type="SUPFAM" id="SSF51905">
    <property type="entry name" value="FAD/NAD(P)-binding domain"/>
    <property type="match status" value="1"/>
</dbReference>
<evidence type="ECO:0000256" key="1">
    <source>
        <dbReference type="ARBA" id="ARBA00009410"/>
    </source>
</evidence>
<dbReference type="InterPro" id="IPR006076">
    <property type="entry name" value="FAD-dep_OxRdtase"/>
</dbReference>
<dbReference type="PANTHER" id="PTHR13847">
    <property type="entry name" value="SARCOSINE DEHYDROGENASE-RELATED"/>
    <property type="match status" value="1"/>
</dbReference>
<dbReference type="EC" id="1.4.99.-" evidence="4"/>
<gene>
    <name evidence="4" type="ORF">ACFOEI_16755</name>
</gene>
<evidence type="ECO:0000313" key="4">
    <source>
        <dbReference type="EMBL" id="MFC3293701.1"/>
    </source>
</evidence>